<dbReference type="AlphaFoldDB" id="A0A1H3LGR1"/>
<feature type="transmembrane region" description="Helical" evidence="1">
    <location>
        <begin position="43"/>
        <end position="63"/>
    </location>
</feature>
<keyword evidence="1" id="KW-0472">Membrane</keyword>
<feature type="transmembrane region" description="Helical" evidence="1">
    <location>
        <begin position="130"/>
        <end position="148"/>
    </location>
</feature>
<feature type="transmembrane region" description="Helical" evidence="1">
    <location>
        <begin position="100"/>
        <end position="118"/>
    </location>
</feature>
<gene>
    <name evidence="2" type="ORF">SAMN05216564_10783</name>
</gene>
<reference evidence="3" key="1">
    <citation type="submission" date="2016-10" db="EMBL/GenBank/DDBJ databases">
        <authorList>
            <person name="Varghese N."/>
            <person name="Submissions S."/>
        </authorList>
    </citation>
    <scope>NUCLEOTIDE SEQUENCE [LARGE SCALE GENOMIC DNA]</scope>
    <source>
        <strain evidence="3">DC30,IBRC 10041,KCTC 4046</strain>
    </source>
</reference>
<organism evidence="2 3">
    <name type="scientific">Halopenitus persicus</name>
    <dbReference type="NCBI Taxonomy" id="1048396"/>
    <lineage>
        <taxon>Archaea</taxon>
        <taxon>Methanobacteriati</taxon>
        <taxon>Methanobacteriota</taxon>
        <taxon>Stenosarchaea group</taxon>
        <taxon>Halobacteria</taxon>
        <taxon>Halobacteriales</taxon>
        <taxon>Haloferacaceae</taxon>
        <taxon>Halopenitus</taxon>
    </lineage>
</organism>
<feature type="transmembrane region" description="Helical" evidence="1">
    <location>
        <begin position="235"/>
        <end position="254"/>
    </location>
</feature>
<protein>
    <submittedName>
        <fullName evidence="2">Capsule biosynthesis CapC</fullName>
    </submittedName>
</protein>
<dbReference type="Proteomes" id="UP000199079">
    <property type="component" value="Unassembled WGS sequence"/>
</dbReference>
<evidence type="ECO:0000256" key="1">
    <source>
        <dbReference type="SAM" id="Phobius"/>
    </source>
</evidence>
<feature type="transmembrane region" description="Helical" evidence="1">
    <location>
        <begin position="313"/>
        <end position="332"/>
    </location>
</feature>
<name>A0A1H3LGR1_9EURY</name>
<proteinExistence type="predicted"/>
<sequence length="388" mass="41412">MWVATLVAVIGLLSVGAITQFTGYRMGGSITIPVLAVYSLKNFVMLPVFVLSAAAAYVGLWILRRRTLIFGRDELIAAMVIGTAVPVVTLFFILQLGLEVGVVAFLGSILPGLAAYNYHRIKPEYRRNDLLASIGLFVTLTALGWVLVSNGYAREFGALTPPVLFSSTADVAIYKGVAVPIDPESVILPRKIVAGLFAGGLVLSERLRGRFGVRVGIIGAVLLAIYALASYWLVILYVLLLALSFGFIQLSNYLTLRYGRVLLGVTVAVAIFAAVSLTFVVPIERGLSAFFTAILAGVGAYNAHASAPFERRLVVPLQIVVFVPALIVARLFSAPQPRGFPQELTLPVLGIAAVLWVAALGVAYWYTVSPPGEDEVLSASVLSEGGET</sequence>
<keyword evidence="1" id="KW-0812">Transmembrane</keyword>
<feature type="transmembrane region" description="Helical" evidence="1">
    <location>
        <begin position="187"/>
        <end position="204"/>
    </location>
</feature>
<dbReference type="RefSeq" id="WP_004977674.1">
    <property type="nucleotide sequence ID" value="NZ_FNPC01000007.1"/>
</dbReference>
<feature type="transmembrane region" description="Helical" evidence="1">
    <location>
        <begin position="287"/>
        <end position="304"/>
    </location>
</feature>
<dbReference type="Pfam" id="PF14102">
    <property type="entry name" value="Caps_synth_CapC"/>
    <property type="match status" value="1"/>
</dbReference>
<dbReference type="EMBL" id="FNPC01000007">
    <property type="protein sequence ID" value="SDY63652.1"/>
    <property type="molecule type" value="Genomic_DNA"/>
</dbReference>
<dbReference type="GO" id="GO:0016020">
    <property type="term" value="C:membrane"/>
    <property type="evidence" value="ECO:0007669"/>
    <property type="project" value="InterPro"/>
</dbReference>
<evidence type="ECO:0000313" key="2">
    <source>
        <dbReference type="EMBL" id="SDY63652.1"/>
    </source>
</evidence>
<feature type="transmembrane region" description="Helical" evidence="1">
    <location>
        <begin position="75"/>
        <end position="94"/>
    </location>
</feature>
<dbReference type="InterPro" id="IPR008338">
    <property type="entry name" value="Capsule_biosynth_CapC"/>
</dbReference>
<feature type="transmembrane region" description="Helical" evidence="1">
    <location>
        <begin position="211"/>
        <end position="229"/>
    </location>
</feature>
<feature type="transmembrane region" description="Helical" evidence="1">
    <location>
        <begin position="261"/>
        <end position="281"/>
    </location>
</feature>
<dbReference type="GO" id="GO:0045227">
    <property type="term" value="P:capsule polysaccharide biosynthetic process"/>
    <property type="evidence" value="ECO:0007669"/>
    <property type="project" value="InterPro"/>
</dbReference>
<evidence type="ECO:0000313" key="3">
    <source>
        <dbReference type="Proteomes" id="UP000199079"/>
    </source>
</evidence>
<feature type="transmembrane region" description="Helical" evidence="1">
    <location>
        <begin position="344"/>
        <end position="366"/>
    </location>
</feature>
<keyword evidence="3" id="KW-1185">Reference proteome</keyword>
<accession>A0A1H3LGR1</accession>
<keyword evidence="1" id="KW-1133">Transmembrane helix</keyword>
<dbReference type="OrthoDB" id="240491at2157"/>